<gene>
    <name evidence="5" type="ORF">GCM10011609_42840</name>
</gene>
<dbReference type="GO" id="GO:0016740">
    <property type="term" value="F:transferase activity"/>
    <property type="evidence" value="ECO:0007669"/>
    <property type="project" value="UniProtKB-KW"/>
</dbReference>
<feature type="domain" description="Glycosyltransferase subfamily 4-like N-terminal" evidence="4">
    <location>
        <begin position="14"/>
        <end position="183"/>
    </location>
</feature>
<dbReference type="Pfam" id="PF13439">
    <property type="entry name" value="Glyco_transf_4"/>
    <property type="match status" value="1"/>
</dbReference>
<dbReference type="Gene3D" id="3.40.50.2000">
    <property type="entry name" value="Glycogen Phosphorylase B"/>
    <property type="match status" value="2"/>
</dbReference>
<reference evidence="6" key="1">
    <citation type="journal article" date="2019" name="Int. J. Syst. Evol. Microbiol.">
        <title>The Global Catalogue of Microorganisms (GCM) 10K type strain sequencing project: providing services to taxonomists for standard genome sequencing and annotation.</title>
        <authorList>
            <consortium name="The Broad Institute Genomics Platform"/>
            <consortium name="The Broad Institute Genome Sequencing Center for Infectious Disease"/>
            <person name="Wu L."/>
            <person name="Ma J."/>
        </authorList>
    </citation>
    <scope>NUCLEOTIDE SEQUENCE [LARGE SCALE GENOMIC DNA]</scope>
    <source>
        <strain evidence="6">CGMCC 4.7319</strain>
    </source>
</reference>
<protein>
    <submittedName>
        <fullName evidence="5">Glycosyl transferase</fullName>
    </submittedName>
</protein>
<evidence type="ECO:0000259" key="4">
    <source>
        <dbReference type="Pfam" id="PF13439"/>
    </source>
</evidence>
<dbReference type="SUPFAM" id="SSF53756">
    <property type="entry name" value="UDP-Glycosyltransferase/glycogen phosphorylase"/>
    <property type="match status" value="1"/>
</dbReference>
<keyword evidence="2 5" id="KW-0808">Transferase</keyword>
<sequence>MHLVDLPSCYPPHPGGLEAYAYELHKRLLEADPDLRITVLTSDTASKPGVEHLSDRWTVVRWPSWMPVSPYPVPKPGFHALLRKYVTPDTVMMTHTRFFYHAALASIWAKRKGIRRVHIEHGSTPVQSGNFLVRLVANTVDATIAQPVLRTAAGVVAVSKPAHEFVRKLSGREAIVVHRGMDLPEGMRSAPSGKPNTVCFVGRLISGKGVQDLLDALAEVKAAGVPVHARICGDGPVRGMLESKARSLGLAGEVEFLGSVDHPTALKEMAAATVVVNPSWTEGLPTTVLEAAALGACVVATDVGGTAEIVTDGETGWLVPPQQPRALAKALREALTDEAHRNAMAELLSKNTAEKFSWDNAVEVVTALMRGTPVPGQH</sequence>
<keyword evidence="6" id="KW-1185">Reference proteome</keyword>
<evidence type="ECO:0000256" key="1">
    <source>
        <dbReference type="ARBA" id="ARBA00022676"/>
    </source>
</evidence>
<feature type="domain" description="Glycosyl transferase family 1" evidence="3">
    <location>
        <begin position="192"/>
        <end position="346"/>
    </location>
</feature>
<name>A0ABQ2I6V1_9PSEU</name>
<dbReference type="PANTHER" id="PTHR45947:SF3">
    <property type="entry name" value="SULFOQUINOVOSYL TRANSFERASE SQD2"/>
    <property type="match status" value="1"/>
</dbReference>
<dbReference type="InterPro" id="IPR001296">
    <property type="entry name" value="Glyco_trans_1"/>
</dbReference>
<proteinExistence type="predicted"/>
<dbReference type="Pfam" id="PF00534">
    <property type="entry name" value="Glycos_transf_1"/>
    <property type="match status" value="1"/>
</dbReference>
<evidence type="ECO:0000259" key="3">
    <source>
        <dbReference type="Pfam" id="PF00534"/>
    </source>
</evidence>
<dbReference type="Proteomes" id="UP000597656">
    <property type="component" value="Unassembled WGS sequence"/>
</dbReference>
<dbReference type="PANTHER" id="PTHR45947">
    <property type="entry name" value="SULFOQUINOVOSYL TRANSFERASE SQD2"/>
    <property type="match status" value="1"/>
</dbReference>
<dbReference type="InterPro" id="IPR050194">
    <property type="entry name" value="Glycosyltransferase_grp1"/>
</dbReference>
<keyword evidence="1" id="KW-0328">Glycosyltransferase</keyword>
<dbReference type="RefSeq" id="WP_189156522.1">
    <property type="nucleotide sequence ID" value="NZ_BMNC01000005.1"/>
</dbReference>
<dbReference type="EMBL" id="BMNC01000005">
    <property type="protein sequence ID" value="GGM99930.1"/>
    <property type="molecule type" value="Genomic_DNA"/>
</dbReference>
<dbReference type="InterPro" id="IPR028098">
    <property type="entry name" value="Glyco_trans_4-like_N"/>
</dbReference>
<dbReference type="CDD" id="cd03801">
    <property type="entry name" value="GT4_PimA-like"/>
    <property type="match status" value="1"/>
</dbReference>
<evidence type="ECO:0000256" key="2">
    <source>
        <dbReference type="ARBA" id="ARBA00022679"/>
    </source>
</evidence>
<evidence type="ECO:0000313" key="5">
    <source>
        <dbReference type="EMBL" id="GGM99930.1"/>
    </source>
</evidence>
<evidence type="ECO:0000313" key="6">
    <source>
        <dbReference type="Proteomes" id="UP000597656"/>
    </source>
</evidence>
<comment type="caution">
    <text evidence="5">The sequence shown here is derived from an EMBL/GenBank/DDBJ whole genome shotgun (WGS) entry which is preliminary data.</text>
</comment>
<accession>A0ABQ2I6V1</accession>
<organism evidence="5 6">
    <name type="scientific">Lentzea pudingi</name>
    <dbReference type="NCBI Taxonomy" id="1789439"/>
    <lineage>
        <taxon>Bacteria</taxon>
        <taxon>Bacillati</taxon>
        <taxon>Actinomycetota</taxon>
        <taxon>Actinomycetes</taxon>
        <taxon>Pseudonocardiales</taxon>
        <taxon>Pseudonocardiaceae</taxon>
        <taxon>Lentzea</taxon>
    </lineage>
</organism>